<proteinExistence type="predicted"/>
<dbReference type="AlphaFoldDB" id="A0A1A8WAK3"/>
<dbReference type="Proteomes" id="UP000078546">
    <property type="component" value="Unassembled WGS sequence"/>
</dbReference>
<evidence type="ECO:0000313" key="2">
    <source>
        <dbReference type="Proteomes" id="UP000078546"/>
    </source>
</evidence>
<evidence type="ECO:0000313" key="1">
    <source>
        <dbReference type="EMBL" id="SBS90043.1"/>
    </source>
</evidence>
<sequence>MYPYVLRFDAALITKRQGRKRNSVETVAKFRVEEKGRSVTEALERITAKCGDRKTGRGPNGKERKEKSIYRLPMCLFTSTDSECMQKVVTTHPIAHFAHGMEERLN</sequence>
<accession>A0A1A8WAK3</accession>
<dbReference type="EMBL" id="FLQV01000320">
    <property type="protein sequence ID" value="SBS90043.1"/>
    <property type="molecule type" value="Genomic_DNA"/>
</dbReference>
<organism evidence="1 2">
    <name type="scientific">Plasmodium ovale curtisi</name>
    <dbReference type="NCBI Taxonomy" id="864141"/>
    <lineage>
        <taxon>Eukaryota</taxon>
        <taxon>Sar</taxon>
        <taxon>Alveolata</taxon>
        <taxon>Apicomplexa</taxon>
        <taxon>Aconoidasida</taxon>
        <taxon>Haemosporida</taxon>
        <taxon>Plasmodiidae</taxon>
        <taxon>Plasmodium</taxon>
        <taxon>Plasmodium (Plasmodium)</taxon>
    </lineage>
</organism>
<gene>
    <name evidence="1" type="ORF">POVCU1_017460</name>
</gene>
<name>A0A1A8WAK3_PLAOA</name>
<reference evidence="2" key="1">
    <citation type="submission" date="2016-05" db="EMBL/GenBank/DDBJ databases">
        <authorList>
            <person name="Naeem Raeece"/>
        </authorList>
    </citation>
    <scope>NUCLEOTIDE SEQUENCE [LARGE SCALE GENOMIC DNA]</scope>
</reference>
<protein>
    <submittedName>
        <fullName evidence="1">Uncharacterized protein</fullName>
    </submittedName>
</protein>